<reference evidence="2 3" key="1">
    <citation type="submission" date="2018-09" db="EMBL/GenBank/DDBJ databases">
        <title>Novel species of Cryobacterium.</title>
        <authorList>
            <person name="Liu Q."/>
            <person name="Xin Y.-H."/>
        </authorList>
    </citation>
    <scope>NUCLEOTIDE SEQUENCE [LARGE SCALE GENOMIC DNA]</scope>
    <source>
        <strain evidence="2 3">Hh39</strain>
    </source>
</reference>
<gene>
    <name evidence="2" type="ORF">D6T64_11825</name>
</gene>
<dbReference type="InterPro" id="IPR036614">
    <property type="entry name" value="RusA-like_sf"/>
</dbReference>
<organism evidence="2 3">
    <name type="scientific">Cryobacterium melibiosiphilum</name>
    <dbReference type="NCBI Taxonomy" id="995039"/>
    <lineage>
        <taxon>Bacteria</taxon>
        <taxon>Bacillati</taxon>
        <taxon>Actinomycetota</taxon>
        <taxon>Actinomycetes</taxon>
        <taxon>Micrococcales</taxon>
        <taxon>Microbacteriaceae</taxon>
        <taxon>Cryobacterium</taxon>
    </lineage>
</organism>
<dbReference type="Proteomes" id="UP000272015">
    <property type="component" value="Unassembled WGS sequence"/>
</dbReference>
<comment type="caution">
    <text evidence="2">The sequence shown here is derived from an EMBL/GenBank/DDBJ whole genome shotgun (WGS) entry which is preliminary data.</text>
</comment>
<dbReference type="GO" id="GO:0006310">
    <property type="term" value="P:DNA recombination"/>
    <property type="evidence" value="ECO:0007669"/>
    <property type="project" value="InterPro"/>
</dbReference>
<dbReference type="RefSeq" id="WP_119974880.1">
    <property type="nucleotide sequence ID" value="NZ_JBHSQA010000012.1"/>
</dbReference>
<dbReference type="AlphaFoldDB" id="A0A3A5MGU0"/>
<sequence>MTLGSMEGMGAATYAVDAGEVLMRFTIPGNPRPKERPRQGKGRTYTPAGTVIAEQSVLAAFDAAYPNWEPVAKVIKLDLKASFYRDSHRLVDVDNLAKLIQDALNKRAFVDDSQVFDLHGHKWFTTKDRARTEVVITRVDSDRIEAA</sequence>
<name>A0A3A5MGU0_9MICO</name>
<feature type="region of interest" description="Disordered" evidence="1">
    <location>
        <begin position="26"/>
        <end position="46"/>
    </location>
</feature>
<dbReference type="SUPFAM" id="SSF103084">
    <property type="entry name" value="Holliday junction resolvase RusA"/>
    <property type="match status" value="1"/>
</dbReference>
<dbReference type="EMBL" id="QZVS01000085">
    <property type="protein sequence ID" value="RJT88071.1"/>
    <property type="molecule type" value="Genomic_DNA"/>
</dbReference>
<dbReference type="GO" id="GO:0000287">
    <property type="term" value="F:magnesium ion binding"/>
    <property type="evidence" value="ECO:0007669"/>
    <property type="project" value="InterPro"/>
</dbReference>
<dbReference type="Pfam" id="PF05866">
    <property type="entry name" value="RusA"/>
    <property type="match status" value="1"/>
</dbReference>
<evidence type="ECO:0000256" key="1">
    <source>
        <dbReference type="SAM" id="MobiDB-lite"/>
    </source>
</evidence>
<dbReference type="OrthoDB" id="5114842at2"/>
<protein>
    <submittedName>
        <fullName evidence="2">RusA family crossover junction endodeoxyribonuclease</fullName>
    </submittedName>
</protein>
<dbReference type="InterPro" id="IPR008822">
    <property type="entry name" value="Endonuclease_RusA-like"/>
</dbReference>
<dbReference type="GO" id="GO:0006281">
    <property type="term" value="P:DNA repair"/>
    <property type="evidence" value="ECO:0007669"/>
    <property type="project" value="InterPro"/>
</dbReference>
<evidence type="ECO:0000313" key="2">
    <source>
        <dbReference type="EMBL" id="RJT88071.1"/>
    </source>
</evidence>
<dbReference type="Gene3D" id="3.30.1330.70">
    <property type="entry name" value="Holliday junction resolvase RusA"/>
    <property type="match status" value="1"/>
</dbReference>
<evidence type="ECO:0000313" key="3">
    <source>
        <dbReference type="Proteomes" id="UP000272015"/>
    </source>
</evidence>
<accession>A0A3A5MGU0</accession>
<proteinExistence type="predicted"/>
<keyword evidence="3" id="KW-1185">Reference proteome</keyword>